<name>A0A382F8B1_9ZZZZ</name>
<evidence type="ECO:0000313" key="1">
    <source>
        <dbReference type="EMBL" id="SVB58317.1"/>
    </source>
</evidence>
<dbReference type="AlphaFoldDB" id="A0A382F8B1"/>
<sequence length="46" mass="5158">ILNVGGKFRTFVLLEYDISNFEAPRELVSVDTEAIQNKITSSSIIE</sequence>
<accession>A0A382F8B1</accession>
<feature type="non-terminal residue" evidence="1">
    <location>
        <position position="1"/>
    </location>
</feature>
<proteinExistence type="predicted"/>
<protein>
    <submittedName>
        <fullName evidence="1">Uncharacterized protein</fullName>
    </submittedName>
</protein>
<dbReference type="EMBL" id="UINC01048144">
    <property type="protein sequence ID" value="SVB58317.1"/>
    <property type="molecule type" value="Genomic_DNA"/>
</dbReference>
<reference evidence="1" key="1">
    <citation type="submission" date="2018-05" db="EMBL/GenBank/DDBJ databases">
        <authorList>
            <person name="Lanie J.A."/>
            <person name="Ng W.-L."/>
            <person name="Kazmierczak K.M."/>
            <person name="Andrzejewski T.M."/>
            <person name="Davidsen T.M."/>
            <person name="Wayne K.J."/>
            <person name="Tettelin H."/>
            <person name="Glass J.I."/>
            <person name="Rusch D."/>
            <person name="Podicherti R."/>
            <person name="Tsui H.-C.T."/>
            <person name="Winkler M.E."/>
        </authorList>
    </citation>
    <scope>NUCLEOTIDE SEQUENCE</scope>
</reference>
<gene>
    <name evidence="1" type="ORF">METZ01_LOCUS211171</name>
</gene>
<organism evidence="1">
    <name type="scientific">marine metagenome</name>
    <dbReference type="NCBI Taxonomy" id="408172"/>
    <lineage>
        <taxon>unclassified sequences</taxon>
        <taxon>metagenomes</taxon>
        <taxon>ecological metagenomes</taxon>
    </lineage>
</organism>